<dbReference type="Pfam" id="PF24035">
    <property type="entry name" value="DUF7344"/>
    <property type="match status" value="1"/>
</dbReference>
<dbReference type="InterPro" id="IPR055768">
    <property type="entry name" value="DUF7344"/>
</dbReference>
<dbReference type="STRING" id="1514971.AUR64_09490"/>
<dbReference type="OrthoDB" id="247722at2157"/>
<sequence length="116" mass="12849">MSSQEVSADTVTSDSQETRALLDALSNPRRRHLIHALSEQPGPVTVDTLAEAVHRREADAGETTHPEQIAISLHHLHLPKLDSREFLDYHPARKEVVPTHETDDASYALVSAGFHD</sequence>
<gene>
    <name evidence="2" type="ORF">AUR64_09490</name>
</gene>
<evidence type="ECO:0000313" key="2">
    <source>
        <dbReference type="EMBL" id="KTG09852.1"/>
    </source>
</evidence>
<dbReference type="InterPro" id="IPR036388">
    <property type="entry name" value="WH-like_DNA-bd_sf"/>
</dbReference>
<comment type="caution">
    <text evidence="2">The sequence shown here is derived from an EMBL/GenBank/DDBJ whole genome shotgun (WGS) entry which is preliminary data.</text>
</comment>
<protein>
    <recommendedName>
        <fullName evidence="1">DUF7344 domain-containing protein</fullName>
    </recommendedName>
</protein>
<dbReference type="EMBL" id="LOPU01000018">
    <property type="protein sequence ID" value="KTG09852.1"/>
    <property type="molecule type" value="Genomic_DNA"/>
</dbReference>
<name>A0A0W1R8S2_9EURY</name>
<proteinExistence type="predicted"/>
<reference evidence="2 3" key="1">
    <citation type="submission" date="2015-12" db="EMBL/GenBank/DDBJ databases">
        <title>Haloprofundus marisrubri gen. nov., sp. nov., an extremely halophilic archaeon isolated from the Discovery deep brine-seawater interface in the Red Sea.</title>
        <authorList>
            <person name="Zhang G."/>
            <person name="Stingl U."/>
            <person name="Rashid M."/>
        </authorList>
    </citation>
    <scope>NUCLEOTIDE SEQUENCE [LARGE SCALE GENOMIC DNA]</scope>
    <source>
        <strain evidence="2 3">SB9</strain>
    </source>
</reference>
<feature type="domain" description="DUF7344" evidence="1">
    <location>
        <begin position="23"/>
        <end position="96"/>
    </location>
</feature>
<evidence type="ECO:0000259" key="1">
    <source>
        <dbReference type="Pfam" id="PF24035"/>
    </source>
</evidence>
<dbReference type="AlphaFoldDB" id="A0A0W1R8S2"/>
<evidence type="ECO:0000313" key="3">
    <source>
        <dbReference type="Proteomes" id="UP000054387"/>
    </source>
</evidence>
<dbReference type="Proteomes" id="UP000054387">
    <property type="component" value="Unassembled WGS sequence"/>
</dbReference>
<keyword evidence="3" id="KW-1185">Reference proteome</keyword>
<organism evidence="2 3">
    <name type="scientific">Haloprofundus marisrubri</name>
    <dbReference type="NCBI Taxonomy" id="1514971"/>
    <lineage>
        <taxon>Archaea</taxon>
        <taxon>Methanobacteriati</taxon>
        <taxon>Methanobacteriota</taxon>
        <taxon>Stenosarchaea group</taxon>
        <taxon>Halobacteria</taxon>
        <taxon>Halobacteriales</taxon>
        <taxon>Haloferacaceae</taxon>
        <taxon>Haloprofundus</taxon>
    </lineage>
</organism>
<dbReference type="RefSeq" id="WP_058581207.1">
    <property type="nucleotide sequence ID" value="NZ_LOPU01000018.1"/>
</dbReference>
<dbReference type="Gene3D" id="1.10.10.10">
    <property type="entry name" value="Winged helix-like DNA-binding domain superfamily/Winged helix DNA-binding domain"/>
    <property type="match status" value="1"/>
</dbReference>
<accession>A0A0W1R8S2</accession>